<dbReference type="Pfam" id="PF10186">
    <property type="entry name" value="ATG14"/>
    <property type="match status" value="1"/>
</dbReference>
<feature type="region of interest" description="Disordered" evidence="2">
    <location>
        <begin position="483"/>
        <end position="539"/>
    </location>
</feature>
<dbReference type="InterPro" id="IPR018791">
    <property type="entry name" value="UV_resistance/autophagy_Atg14"/>
</dbReference>
<dbReference type="AlphaFoldDB" id="A0A2H8TFU6"/>
<gene>
    <name evidence="3" type="primary">UVRAG_2</name>
</gene>
<dbReference type="GO" id="GO:0000323">
    <property type="term" value="C:lytic vacuole"/>
    <property type="evidence" value="ECO:0007669"/>
    <property type="project" value="TreeGrafter"/>
</dbReference>
<dbReference type="GO" id="GO:0000149">
    <property type="term" value="F:SNARE binding"/>
    <property type="evidence" value="ECO:0007669"/>
    <property type="project" value="TreeGrafter"/>
</dbReference>
<dbReference type="GO" id="GO:0032991">
    <property type="term" value="C:protein-containing complex"/>
    <property type="evidence" value="ECO:0007669"/>
    <property type="project" value="UniProtKB-ARBA"/>
</dbReference>
<dbReference type="GO" id="GO:0035493">
    <property type="term" value="P:SNARE complex assembly"/>
    <property type="evidence" value="ECO:0007669"/>
    <property type="project" value="TreeGrafter"/>
</dbReference>
<feature type="compositionally biased region" description="Basic and acidic residues" evidence="2">
    <location>
        <begin position="496"/>
        <end position="513"/>
    </location>
</feature>
<evidence type="ECO:0000256" key="2">
    <source>
        <dbReference type="SAM" id="MobiDB-lite"/>
    </source>
</evidence>
<reference evidence="3" key="1">
    <citation type="submission" date="2017-10" db="EMBL/GenBank/DDBJ databases">
        <title>Transcriptome Assembly of Sugarcane Aphid Adults.</title>
        <authorList>
            <person name="Scully E.D."/>
            <person name="Palmer N.A."/>
            <person name="Geib S.M."/>
            <person name="Sarath G."/>
            <person name="Sattler S.E."/>
        </authorList>
    </citation>
    <scope>NUCLEOTIDE SEQUENCE</scope>
    <source>
        <tissue evidence="3">Whole body</tissue>
    </source>
</reference>
<dbReference type="GO" id="GO:0005768">
    <property type="term" value="C:endosome"/>
    <property type="evidence" value="ECO:0007669"/>
    <property type="project" value="TreeGrafter"/>
</dbReference>
<sequence length="539" mass="61761">MKIMMLKSETIRSQEWVPFVTQQQRLRNLIQINGYNLCDDSECAANKSSFYYTLHLTTMCAPLYTSEKVCGRNPKWTKMDICSSIGSAKAVVIRLWRTTDDQTKVLFVWGIELSGLLYITPMSLDPKMFHSNSLVFCMTGGNYTAPHCIAEDQPTLARITHLTLPSKDVRISGTLLQLTRMHNIQRITSKQREAATLLKEKIVQGEIGLNENRTGRHQSATIRRLMNKEIAQKPSRQSILCRRKEIELVKFRVLLLCQEKSRKIVLLRNKTQTSKRFYDANFIKNNKLVEMNETLCIDIHQLKQLSNTSNSIDTLSALNSQLIYRKKQLISELNFIYPITEVNENISICDVHLPNSENFDGCNDIQLSIGLGYVAHLILMISYFLNIPLRYPINHVGSRSKIIDHISIDLQDRERLFPLFGRTKARLEFNYAVYLLNKNIAQLRWYNGYSTNDLRTTLYNCLVLLQPQSSLLKLQTSKFTSSNSSLESSLNIPPRSSRDVYKEDTSSSDDSKIKGIPHSSSDPSLTEDKTQAYNDFNSS</sequence>
<evidence type="ECO:0000256" key="1">
    <source>
        <dbReference type="ARBA" id="ARBA00023054"/>
    </source>
</evidence>
<dbReference type="PANTHER" id="PTHR15157:SF5">
    <property type="entry name" value="UV RADIATION RESISTANCE-ASSOCIATED GENE PROTEIN"/>
    <property type="match status" value="1"/>
</dbReference>
<organism evidence="3">
    <name type="scientific">Melanaphis sacchari</name>
    <dbReference type="NCBI Taxonomy" id="742174"/>
    <lineage>
        <taxon>Eukaryota</taxon>
        <taxon>Metazoa</taxon>
        <taxon>Ecdysozoa</taxon>
        <taxon>Arthropoda</taxon>
        <taxon>Hexapoda</taxon>
        <taxon>Insecta</taxon>
        <taxon>Pterygota</taxon>
        <taxon>Neoptera</taxon>
        <taxon>Paraneoptera</taxon>
        <taxon>Hemiptera</taxon>
        <taxon>Sternorrhyncha</taxon>
        <taxon>Aphidomorpha</taxon>
        <taxon>Aphidoidea</taxon>
        <taxon>Aphididae</taxon>
        <taxon>Aphidini</taxon>
        <taxon>Melanaphis</taxon>
    </lineage>
</organism>
<accession>A0A2H8TFU6</accession>
<evidence type="ECO:0000313" key="3">
    <source>
        <dbReference type="EMBL" id="MBW12931.1"/>
    </source>
</evidence>
<proteinExistence type="predicted"/>
<dbReference type="OrthoDB" id="72772at2759"/>
<name>A0A2H8TFU6_9HEMI</name>
<protein>
    <submittedName>
        <fullName evidence="3">UV radiation resistance-associated protein</fullName>
    </submittedName>
</protein>
<keyword evidence="1" id="KW-0175">Coiled coil</keyword>
<dbReference type="EMBL" id="GFXV01001126">
    <property type="protein sequence ID" value="MBW12931.1"/>
    <property type="molecule type" value="Transcribed_RNA"/>
</dbReference>
<dbReference type="PANTHER" id="PTHR15157">
    <property type="entry name" value="UV RADIATION RESISTANCE-ASSOCIATED GENE PROTEIN"/>
    <property type="match status" value="1"/>
</dbReference>